<feature type="transmembrane region" description="Helical" evidence="1">
    <location>
        <begin position="43"/>
        <end position="69"/>
    </location>
</feature>
<accession>A0A8I2YD90</accession>
<evidence type="ECO:0000313" key="3">
    <source>
        <dbReference type="Proteomes" id="UP000683000"/>
    </source>
</evidence>
<gene>
    <name evidence="2" type="ORF">JVT61DRAFT_13405</name>
</gene>
<keyword evidence="3" id="KW-1185">Reference proteome</keyword>
<dbReference type="Proteomes" id="UP000683000">
    <property type="component" value="Unassembled WGS sequence"/>
</dbReference>
<organism evidence="2 3">
    <name type="scientific">Boletus reticuloceps</name>
    <dbReference type="NCBI Taxonomy" id="495285"/>
    <lineage>
        <taxon>Eukaryota</taxon>
        <taxon>Fungi</taxon>
        <taxon>Dikarya</taxon>
        <taxon>Basidiomycota</taxon>
        <taxon>Agaricomycotina</taxon>
        <taxon>Agaricomycetes</taxon>
        <taxon>Agaricomycetidae</taxon>
        <taxon>Boletales</taxon>
        <taxon>Boletineae</taxon>
        <taxon>Boletaceae</taxon>
        <taxon>Boletoideae</taxon>
        <taxon>Boletus</taxon>
    </lineage>
</organism>
<keyword evidence="1" id="KW-0472">Membrane</keyword>
<keyword evidence="1" id="KW-0812">Transmembrane</keyword>
<evidence type="ECO:0000256" key="1">
    <source>
        <dbReference type="SAM" id="Phobius"/>
    </source>
</evidence>
<evidence type="ECO:0000313" key="2">
    <source>
        <dbReference type="EMBL" id="KAG6369847.1"/>
    </source>
</evidence>
<dbReference type="EMBL" id="JAGFBS010000062">
    <property type="protein sequence ID" value="KAG6369847.1"/>
    <property type="molecule type" value="Genomic_DNA"/>
</dbReference>
<name>A0A8I2YD90_9AGAM</name>
<comment type="caution">
    <text evidence="2">The sequence shown here is derived from an EMBL/GenBank/DDBJ whole genome shotgun (WGS) entry which is preliminary data.</text>
</comment>
<protein>
    <submittedName>
        <fullName evidence="2">Uncharacterized protein</fullName>
    </submittedName>
</protein>
<reference evidence="2" key="1">
    <citation type="submission" date="2021-03" db="EMBL/GenBank/DDBJ databases">
        <title>Evolutionary innovations through gain and loss of genes in the ectomycorrhizal Boletales.</title>
        <authorList>
            <person name="Wu G."/>
            <person name="Miyauchi S."/>
            <person name="Morin E."/>
            <person name="Yang Z.-L."/>
            <person name="Xu J."/>
            <person name="Martin F.M."/>
        </authorList>
    </citation>
    <scope>NUCLEOTIDE SEQUENCE</scope>
    <source>
        <strain evidence="2">BR01</strain>
    </source>
</reference>
<dbReference type="AlphaFoldDB" id="A0A8I2YD90"/>
<proteinExistence type="predicted"/>
<keyword evidence="1" id="KW-1133">Transmembrane helix</keyword>
<sequence length="102" mass="11436">MPLHSSSSEWICDAFPCYQFSVSIRVILDFIEPNATAEQRAMAYVYAFLAFLCTVLTVHCCLCFMSCSYNKFKYRPKQMFSIFGLAATGGGPDRCTNCKGVD</sequence>